<proteinExistence type="predicted"/>
<name>A0A0U9HWG2_9BACT</name>
<gene>
    <name evidence="1" type="ORF">TAGGR_1985</name>
</gene>
<dbReference type="RefSeq" id="WP_059176218.1">
    <property type="nucleotide sequence ID" value="NZ_BCNO01000001.1"/>
</dbReference>
<organism evidence="1 2">
    <name type="scientific">Thermodesulfovibrio aggregans</name>
    <dbReference type="NCBI Taxonomy" id="86166"/>
    <lineage>
        <taxon>Bacteria</taxon>
        <taxon>Pseudomonadati</taxon>
        <taxon>Nitrospirota</taxon>
        <taxon>Thermodesulfovibrionia</taxon>
        <taxon>Thermodesulfovibrionales</taxon>
        <taxon>Thermodesulfovibrionaceae</taxon>
        <taxon>Thermodesulfovibrio</taxon>
    </lineage>
</organism>
<protein>
    <submittedName>
        <fullName evidence="1">Uncharacterized protein</fullName>
    </submittedName>
</protein>
<dbReference type="OrthoDB" id="9799356at2"/>
<keyword evidence="2" id="KW-1185">Reference proteome</keyword>
<evidence type="ECO:0000313" key="2">
    <source>
        <dbReference type="Proteomes" id="UP000054976"/>
    </source>
</evidence>
<dbReference type="EMBL" id="BCNO01000001">
    <property type="protein sequence ID" value="GAQ94799.1"/>
    <property type="molecule type" value="Genomic_DNA"/>
</dbReference>
<dbReference type="AlphaFoldDB" id="A0A0U9HWG2"/>
<reference evidence="2" key="1">
    <citation type="submission" date="2016-01" db="EMBL/GenBank/DDBJ databases">
        <title>Draft genome sequence of Thermodesulfovibrio aggregans strain TGE-P1.</title>
        <authorList>
            <person name="Sekiguchi Y."/>
            <person name="Ohashi A."/>
            <person name="Matsuura N."/>
            <person name="Tourlousse M.D."/>
        </authorList>
    </citation>
    <scope>NUCLEOTIDE SEQUENCE [LARGE SCALE GENOMIC DNA]</scope>
    <source>
        <strain evidence="2">TGE-P1</strain>
    </source>
</reference>
<evidence type="ECO:0000313" key="1">
    <source>
        <dbReference type="EMBL" id="GAQ94799.1"/>
    </source>
</evidence>
<accession>A0A0U9HWG2</accession>
<comment type="caution">
    <text evidence="1">The sequence shown here is derived from an EMBL/GenBank/DDBJ whole genome shotgun (WGS) entry which is preliminary data.</text>
</comment>
<dbReference type="Proteomes" id="UP000054976">
    <property type="component" value="Unassembled WGS sequence"/>
</dbReference>
<sequence>MIKIPVDKAKPGMKILKDIVNESGMVVVPAGKELTDSLIDKLLMMNIDFLYVEGQKEMRPKEEILEEIEKRFKKITDSHTLLIKTILKSHIEELYK</sequence>
<dbReference type="Gene3D" id="1.10.3210.10">
    <property type="entry name" value="Hypothetical protein af1432"/>
    <property type="match status" value="1"/>
</dbReference>
<dbReference type="STRING" id="86166.TAGGR_1985"/>